<name>A0A1M4YAC2_9HYPH</name>
<evidence type="ECO:0000313" key="1">
    <source>
        <dbReference type="EMBL" id="SHF02737.1"/>
    </source>
</evidence>
<evidence type="ECO:0000313" key="2">
    <source>
        <dbReference type="Proteomes" id="UP000184485"/>
    </source>
</evidence>
<reference evidence="1 2" key="1">
    <citation type="submission" date="2016-11" db="EMBL/GenBank/DDBJ databases">
        <authorList>
            <person name="Jaros S."/>
            <person name="Januszkiewicz K."/>
            <person name="Wedrychowicz H."/>
        </authorList>
    </citation>
    <scope>NUCLEOTIDE SEQUENCE [LARGE SCALE GENOMIC DNA]</scope>
    <source>
        <strain evidence="1 2">DSM 19436</strain>
    </source>
</reference>
<gene>
    <name evidence="1" type="ORF">SAMN02745157_1469</name>
</gene>
<dbReference type="Pfam" id="PF23812">
    <property type="entry name" value="Phage_TAC_18"/>
    <property type="match status" value="1"/>
</dbReference>
<sequence>MPFMQSRPALARHLLFEWTAFRRLALDRPRGFGIAPIPWSSIDRYANRFGIADPDRFERFSRLMMAMDAAVLRIATEKDVAP</sequence>
<dbReference type="Proteomes" id="UP000184485">
    <property type="component" value="Unassembled WGS sequence"/>
</dbReference>
<dbReference type="AlphaFoldDB" id="A0A1M4YAC2"/>
<dbReference type="STRING" id="1122133.SAMN02745157_1469"/>
<protein>
    <submittedName>
        <fullName evidence="1">Uncharacterized protein</fullName>
    </submittedName>
</protein>
<proteinExistence type="predicted"/>
<keyword evidence="2" id="KW-1185">Reference proteome</keyword>
<dbReference type="EMBL" id="FQUP01000001">
    <property type="protein sequence ID" value="SHF02737.1"/>
    <property type="molecule type" value="Genomic_DNA"/>
</dbReference>
<dbReference type="InterPro" id="IPR056919">
    <property type="entry name" value="Phage_TAC_18"/>
</dbReference>
<organism evidence="1 2">
    <name type="scientific">Kaistia soli DSM 19436</name>
    <dbReference type="NCBI Taxonomy" id="1122133"/>
    <lineage>
        <taxon>Bacteria</taxon>
        <taxon>Pseudomonadati</taxon>
        <taxon>Pseudomonadota</taxon>
        <taxon>Alphaproteobacteria</taxon>
        <taxon>Hyphomicrobiales</taxon>
        <taxon>Kaistiaceae</taxon>
        <taxon>Kaistia</taxon>
    </lineage>
</organism>
<accession>A0A1M4YAC2</accession>